<proteinExistence type="predicted"/>
<evidence type="ECO:0000256" key="7">
    <source>
        <dbReference type="SAM" id="Phobius"/>
    </source>
</evidence>
<evidence type="ECO:0000256" key="4">
    <source>
        <dbReference type="ARBA" id="ARBA00022692"/>
    </source>
</evidence>
<evidence type="ECO:0000313" key="9">
    <source>
        <dbReference type="EMBL" id="SPT56439.1"/>
    </source>
</evidence>
<feature type="transmembrane region" description="Helical" evidence="7">
    <location>
        <begin position="246"/>
        <end position="266"/>
    </location>
</feature>
<dbReference type="EMBL" id="UAPR01000013">
    <property type="protein sequence ID" value="SPT56439.1"/>
    <property type="molecule type" value="Genomic_DNA"/>
</dbReference>
<dbReference type="GO" id="GO:0005886">
    <property type="term" value="C:plasma membrane"/>
    <property type="evidence" value="ECO:0007669"/>
    <property type="project" value="UniProtKB-SubCell"/>
</dbReference>
<dbReference type="GeneID" id="93759055"/>
<dbReference type="PANTHER" id="PTHR43738">
    <property type="entry name" value="ABC TRANSPORTER, MEMBRANE PROTEIN"/>
    <property type="match status" value="1"/>
</dbReference>
<dbReference type="STRING" id="1660.APY09_08560"/>
<evidence type="ECO:0000313" key="10">
    <source>
        <dbReference type="Proteomes" id="UP000250192"/>
    </source>
</evidence>
<dbReference type="InterPro" id="IPR003838">
    <property type="entry name" value="ABC3_permease_C"/>
</dbReference>
<keyword evidence="6 7" id="KW-0472">Membrane</keyword>
<dbReference type="InterPro" id="IPR051125">
    <property type="entry name" value="ABC-4/HrtB_transporter"/>
</dbReference>
<evidence type="ECO:0000256" key="3">
    <source>
        <dbReference type="ARBA" id="ARBA00022475"/>
    </source>
</evidence>
<evidence type="ECO:0000259" key="8">
    <source>
        <dbReference type="Pfam" id="PF02687"/>
    </source>
</evidence>
<sequence length="366" mass="39782">MKIAWNEIKYQPKKFVLIEFLIAALMFMVVFLSGLTNGLASSVSAQIQNYGAATYILSTDSEGVIPYSSVTEEDIEELEARGLSGYAGLVIQRAAITRGDDSNTLDITYFATDHNEDGILEPAVIDSDVSVSGLNENEVILDRAFEDEGIRLGDQVIDKMSEQALTVVAFAKNANYGYSDIGFVSSQTYAAMRTKTDPNYRWQAQTIVTSKEIAADDLPSDLMVADRQQVIDKIPGYKAQNLTLKIMTWVLLVASSSVLGVFFYILTLQKLRQFGVLKAIGMRMRTITYIQISQLMIISLIGVTIGLGLAALVAPFLPSTVPSIMTLSDTVTVAVSFVVTSILCGALSLLKIKKVDPIDVIGGNGE</sequence>
<protein>
    <submittedName>
        <fullName evidence="9">Acidobacterial duplicated orphan permease</fullName>
    </submittedName>
</protein>
<evidence type="ECO:0000256" key="6">
    <source>
        <dbReference type="ARBA" id="ARBA00023136"/>
    </source>
</evidence>
<feature type="transmembrane region" description="Helical" evidence="7">
    <location>
        <begin position="15"/>
        <end position="35"/>
    </location>
</feature>
<reference evidence="9 10" key="1">
    <citation type="submission" date="2018-06" db="EMBL/GenBank/DDBJ databases">
        <authorList>
            <consortium name="Pathogen Informatics"/>
            <person name="Doyle S."/>
        </authorList>
    </citation>
    <scope>NUCLEOTIDE SEQUENCE [LARGE SCALE GENOMIC DNA]</scope>
    <source>
        <strain evidence="9 10">NCTC9935</strain>
    </source>
</reference>
<organism evidence="9 10">
    <name type="scientific">Schaalia odontolytica</name>
    <dbReference type="NCBI Taxonomy" id="1660"/>
    <lineage>
        <taxon>Bacteria</taxon>
        <taxon>Bacillati</taxon>
        <taxon>Actinomycetota</taxon>
        <taxon>Actinomycetes</taxon>
        <taxon>Actinomycetales</taxon>
        <taxon>Actinomycetaceae</taxon>
        <taxon>Schaalia</taxon>
    </lineage>
</organism>
<dbReference type="AlphaFoldDB" id="A0A2X0U3W5"/>
<evidence type="ECO:0000256" key="2">
    <source>
        <dbReference type="ARBA" id="ARBA00022448"/>
    </source>
</evidence>
<dbReference type="RefSeq" id="WP_111824423.1">
    <property type="nucleotide sequence ID" value="NZ_CBDERX010000070.1"/>
</dbReference>
<keyword evidence="3" id="KW-1003">Cell membrane</keyword>
<keyword evidence="2" id="KW-0813">Transport</keyword>
<dbReference type="Pfam" id="PF02687">
    <property type="entry name" value="FtsX"/>
    <property type="match status" value="1"/>
</dbReference>
<dbReference type="PANTHER" id="PTHR43738:SF1">
    <property type="entry name" value="HEMIN TRANSPORT SYSTEM PERMEASE PROTEIN HRTB-RELATED"/>
    <property type="match status" value="1"/>
</dbReference>
<dbReference type="OrthoDB" id="5242186at2"/>
<comment type="subcellular location">
    <subcellularLocation>
        <location evidence="1">Cell membrane</location>
        <topology evidence="1">Multi-pass membrane protein</topology>
    </subcellularLocation>
</comment>
<feature type="domain" description="ABC3 transporter permease C-terminal" evidence="8">
    <location>
        <begin position="246"/>
        <end position="357"/>
    </location>
</feature>
<accession>A0A2X0U3W5</accession>
<feature type="transmembrane region" description="Helical" evidence="7">
    <location>
        <begin position="331"/>
        <end position="350"/>
    </location>
</feature>
<keyword evidence="5 7" id="KW-1133">Transmembrane helix</keyword>
<dbReference type="Proteomes" id="UP000250192">
    <property type="component" value="Unassembled WGS sequence"/>
</dbReference>
<keyword evidence="4 7" id="KW-0812">Transmembrane</keyword>
<keyword evidence="10" id="KW-1185">Reference proteome</keyword>
<evidence type="ECO:0000256" key="1">
    <source>
        <dbReference type="ARBA" id="ARBA00004651"/>
    </source>
</evidence>
<name>A0A2X0U3W5_9ACTO</name>
<feature type="transmembrane region" description="Helical" evidence="7">
    <location>
        <begin position="287"/>
        <end position="311"/>
    </location>
</feature>
<evidence type="ECO:0000256" key="5">
    <source>
        <dbReference type="ARBA" id="ARBA00022989"/>
    </source>
</evidence>
<gene>
    <name evidence="9" type="ORF">NCTC9935_01977</name>
</gene>